<evidence type="ECO:0000313" key="2">
    <source>
        <dbReference type="Proteomes" id="UP000053105"/>
    </source>
</evidence>
<organism evidence="1 2">
    <name type="scientific">Melipona quadrifasciata</name>
    <dbReference type="NCBI Taxonomy" id="166423"/>
    <lineage>
        <taxon>Eukaryota</taxon>
        <taxon>Metazoa</taxon>
        <taxon>Ecdysozoa</taxon>
        <taxon>Arthropoda</taxon>
        <taxon>Hexapoda</taxon>
        <taxon>Insecta</taxon>
        <taxon>Pterygota</taxon>
        <taxon>Neoptera</taxon>
        <taxon>Endopterygota</taxon>
        <taxon>Hymenoptera</taxon>
        <taxon>Apocrita</taxon>
        <taxon>Aculeata</taxon>
        <taxon>Apoidea</taxon>
        <taxon>Anthophila</taxon>
        <taxon>Apidae</taxon>
        <taxon>Melipona</taxon>
    </lineage>
</organism>
<accession>A0A0N0U627</accession>
<name>A0A0N0U627_9HYME</name>
<sequence>MEAHARNVESVLVYYCRRVARKILKRAETENTFAVDPLRDTINSFVWSNEISRFFCFSILSAAGIATKLVCEAETETEKDNKWKFRFLRDCRFKAPRLGKMLTNYPQEFCRPFTMSSNSDFQHFQALNFKIRTKARAGPALNRKNRKRAPYQSILLHQVNENKIELYKAVMVFNEEPGGSAKTSAVYQLNINRPTGNQLKQEERDTSEEKRQARKVTQFLRGQESLLTSEWNENNIDRRSVKVQSTPFIMTMPVSLTKDDPSCGYKLPQDPHIGFLPSPLQNLTVPSYLALNVGKWRWIASFAGDASPLTMTHFHDMDCCYDMYIPIECLNLE</sequence>
<keyword evidence="2" id="KW-1185">Reference proteome</keyword>
<dbReference type="Proteomes" id="UP000053105">
    <property type="component" value="Unassembled WGS sequence"/>
</dbReference>
<dbReference type="EMBL" id="KQ435742">
    <property type="protein sequence ID" value="KOX76751.1"/>
    <property type="molecule type" value="Genomic_DNA"/>
</dbReference>
<reference evidence="1 2" key="1">
    <citation type="submission" date="2015-07" db="EMBL/GenBank/DDBJ databases">
        <title>The genome of Melipona quadrifasciata.</title>
        <authorList>
            <person name="Pan H."/>
            <person name="Kapheim K."/>
        </authorList>
    </citation>
    <scope>NUCLEOTIDE SEQUENCE [LARGE SCALE GENOMIC DNA]</scope>
    <source>
        <strain evidence="1">0111107301</strain>
        <tissue evidence="1">Whole body</tissue>
    </source>
</reference>
<evidence type="ECO:0000313" key="1">
    <source>
        <dbReference type="EMBL" id="KOX76751.1"/>
    </source>
</evidence>
<protein>
    <submittedName>
        <fullName evidence="1">Uncharacterized protein</fullName>
    </submittedName>
</protein>
<proteinExistence type="predicted"/>
<dbReference type="AlphaFoldDB" id="A0A0N0U627"/>
<gene>
    <name evidence="1" type="ORF">WN51_11108</name>
</gene>